<reference evidence="1" key="1">
    <citation type="submission" date="2014-09" db="EMBL/GenBank/DDBJ databases">
        <authorList>
            <person name="Magalhaes I.L.F."/>
            <person name="Oliveira U."/>
            <person name="Santos F.R."/>
            <person name="Vidigal T.H.D.A."/>
            <person name="Brescovit A.D."/>
            <person name="Santos A.J."/>
        </authorList>
    </citation>
    <scope>NUCLEOTIDE SEQUENCE</scope>
    <source>
        <tissue evidence="1">Shoot tissue taken approximately 20 cm above the soil surface</tissue>
    </source>
</reference>
<accession>A0A0A9CFD2</accession>
<evidence type="ECO:0000313" key="1">
    <source>
        <dbReference type="EMBL" id="JAD74301.1"/>
    </source>
</evidence>
<proteinExistence type="predicted"/>
<reference evidence="1" key="2">
    <citation type="journal article" date="2015" name="Data Brief">
        <title>Shoot transcriptome of the giant reed, Arundo donax.</title>
        <authorList>
            <person name="Barrero R.A."/>
            <person name="Guerrero F.D."/>
            <person name="Moolhuijzen P."/>
            <person name="Goolsby J.A."/>
            <person name="Tidwell J."/>
            <person name="Bellgard S.E."/>
            <person name="Bellgard M.I."/>
        </authorList>
    </citation>
    <scope>NUCLEOTIDE SEQUENCE</scope>
    <source>
        <tissue evidence="1">Shoot tissue taken approximately 20 cm above the soil surface</tissue>
    </source>
</reference>
<name>A0A0A9CFD2_ARUDO</name>
<organism evidence="1">
    <name type="scientific">Arundo donax</name>
    <name type="common">Giant reed</name>
    <name type="synonym">Donax arundinaceus</name>
    <dbReference type="NCBI Taxonomy" id="35708"/>
    <lineage>
        <taxon>Eukaryota</taxon>
        <taxon>Viridiplantae</taxon>
        <taxon>Streptophyta</taxon>
        <taxon>Embryophyta</taxon>
        <taxon>Tracheophyta</taxon>
        <taxon>Spermatophyta</taxon>
        <taxon>Magnoliopsida</taxon>
        <taxon>Liliopsida</taxon>
        <taxon>Poales</taxon>
        <taxon>Poaceae</taxon>
        <taxon>PACMAD clade</taxon>
        <taxon>Arundinoideae</taxon>
        <taxon>Arundineae</taxon>
        <taxon>Arundo</taxon>
    </lineage>
</organism>
<sequence>MQAQHYPVSSCFYYSIPSTVYSLRLFIYDVA</sequence>
<dbReference type="AlphaFoldDB" id="A0A0A9CFD2"/>
<protein>
    <submittedName>
        <fullName evidence="1">Uncharacterized protein</fullName>
    </submittedName>
</protein>
<dbReference type="EMBL" id="GBRH01223594">
    <property type="protein sequence ID" value="JAD74301.1"/>
    <property type="molecule type" value="Transcribed_RNA"/>
</dbReference>